<keyword evidence="4" id="KW-0413">Isomerase</keyword>
<dbReference type="AlphaFoldDB" id="A0A177SRQ1"/>
<dbReference type="Pfam" id="PF01817">
    <property type="entry name" value="CM_2"/>
    <property type="match status" value="1"/>
</dbReference>
<name>A0A177SRQ1_PSEPU</name>
<proteinExistence type="predicted"/>
<dbReference type="InterPro" id="IPR008240">
    <property type="entry name" value="Chorismate_mutase_periplasmic"/>
</dbReference>
<evidence type="ECO:0000313" key="8">
    <source>
        <dbReference type="Proteomes" id="UP000077752"/>
    </source>
</evidence>
<dbReference type="InterPro" id="IPR002701">
    <property type="entry name" value="CM_II_prokaryot"/>
</dbReference>
<evidence type="ECO:0000256" key="4">
    <source>
        <dbReference type="ARBA" id="ARBA00023235"/>
    </source>
</evidence>
<dbReference type="InterPro" id="IPR051331">
    <property type="entry name" value="Chorismate_mutase-related"/>
</dbReference>
<evidence type="ECO:0000256" key="1">
    <source>
        <dbReference type="ARBA" id="ARBA00004817"/>
    </source>
</evidence>
<comment type="pathway">
    <text evidence="1">Metabolic intermediate biosynthesis; prephenate biosynthesis; prephenate from chorismate: step 1/1.</text>
</comment>
<dbReference type="RefSeq" id="WP_009396108.1">
    <property type="nucleotide sequence ID" value="NZ_LUCV01000014.1"/>
</dbReference>
<reference evidence="7 8" key="1">
    <citation type="submission" date="2016-03" db="EMBL/GenBank/DDBJ databases">
        <title>Draft Genome Assembly of Pseudomonas putida strain CBF10-2.</title>
        <authorList>
            <person name="Iyer R.S."/>
            <person name="Damania A."/>
        </authorList>
    </citation>
    <scope>NUCLEOTIDE SEQUENCE [LARGE SCALE GENOMIC DNA]</scope>
    <source>
        <strain evidence="7 8">CBF10-2</strain>
    </source>
</reference>
<dbReference type="SUPFAM" id="SSF48600">
    <property type="entry name" value="Chorismate mutase II"/>
    <property type="match status" value="1"/>
</dbReference>
<dbReference type="PROSITE" id="PS51168">
    <property type="entry name" value="CHORISMATE_MUT_2"/>
    <property type="match status" value="1"/>
</dbReference>
<feature type="signal peptide" evidence="5">
    <location>
        <begin position="1"/>
        <end position="21"/>
    </location>
</feature>
<protein>
    <recommendedName>
        <fullName evidence="2">chorismate mutase</fullName>
        <ecNumber evidence="2">5.4.99.5</ecNumber>
    </recommendedName>
</protein>
<accession>A0A177SRQ1</accession>
<dbReference type="EMBL" id="LUCV01000014">
    <property type="protein sequence ID" value="OAI93011.1"/>
    <property type="molecule type" value="Genomic_DNA"/>
</dbReference>
<evidence type="ECO:0000259" key="6">
    <source>
        <dbReference type="PROSITE" id="PS51168"/>
    </source>
</evidence>
<dbReference type="Proteomes" id="UP000077752">
    <property type="component" value="Unassembled WGS sequence"/>
</dbReference>
<sequence>MRFILLLPLVALIGYSAPSVAGELLFDDLTLHEVAPPVDIPPEVTRLMRVIEQRNDTARLVAIYKSKARLPLEDLKREQEVIASAVEAGKRHGLSEDRVRTFFADQIKASKFVQSAVMTNGLFEKLPDLAPGEDLASLRIVLDQMQEELLSSLAAFDNANYRERCRILVGTALESKKRQKGYPLMMMAATAQATLSLCKSD</sequence>
<dbReference type="SMART" id="SM00830">
    <property type="entry name" value="CM_2"/>
    <property type="match status" value="1"/>
</dbReference>
<dbReference type="PANTHER" id="PTHR38041">
    <property type="entry name" value="CHORISMATE MUTASE"/>
    <property type="match status" value="1"/>
</dbReference>
<feature type="domain" description="Chorismate mutase" evidence="6">
    <location>
        <begin position="25"/>
        <end position="118"/>
    </location>
</feature>
<evidence type="ECO:0000256" key="2">
    <source>
        <dbReference type="ARBA" id="ARBA00012404"/>
    </source>
</evidence>
<keyword evidence="3 5" id="KW-0732">Signal</keyword>
<feature type="chain" id="PRO_5008073856" description="chorismate mutase" evidence="5">
    <location>
        <begin position="22"/>
        <end position="201"/>
    </location>
</feature>
<evidence type="ECO:0000313" key="7">
    <source>
        <dbReference type="EMBL" id="OAI93011.1"/>
    </source>
</evidence>
<dbReference type="GO" id="GO:0046417">
    <property type="term" value="P:chorismate metabolic process"/>
    <property type="evidence" value="ECO:0007669"/>
    <property type="project" value="InterPro"/>
</dbReference>
<dbReference type="GO" id="GO:0004106">
    <property type="term" value="F:chorismate mutase activity"/>
    <property type="evidence" value="ECO:0007669"/>
    <property type="project" value="UniProtKB-EC"/>
</dbReference>
<dbReference type="InterPro" id="IPR036979">
    <property type="entry name" value="CM_dom_sf"/>
</dbReference>
<dbReference type="NCBIfam" id="TIGR01806">
    <property type="entry name" value="CM_mono2"/>
    <property type="match status" value="1"/>
</dbReference>
<dbReference type="UniPathway" id="UPA00120">
    <property type="reaction ID" value="UER00203"/>
</dbReference>
<gene>
    <name evidence="7" type="ORF">AYO28_16035</name>
</gene>
<dbReference type="Gene3D" id="1.20.59.10">
    <property type="entry name" value="Chorismate mutase"/>
    <property type="match status" value="1"/>
</dbReference>
<evidence type="ECO:0000256" key="5">
    <source>
        <dbReference type="SAM" id="SignalP"/>
    </source>
</evidence>
<dbReference type="PANTHER" id="PTHR38041:SF2">
    <property type="entry name" value="SECRETED CHORISMATE MUTASE"/>
    <property type="match status" value="1"/>
</dbReference>
<dbReference type="EC" id="5.4.99.5" evidence="2"/>
<dbReference type="InterPro" id="IPR036263">
    <property type="entry name" value="Chorismate_II_sf"/>
</dbReference>
<dbReference type="GO" id="GO:0009697">
    <property type="term" value="P:salicylic acid biosynthetic process"/>
    <property type="evidence" value="ECO:0007669"/>
    <property type="project" value="TreeGrafter"/>
</dbReference>
<comment type="caution">
    <text evidence="7">The sequence shown here is derived from an EMBL/GenBank/DDBJ whole genome shotgun (WGS) entry which is preliminary data.</text>
</comment>
<organism evidence="7 8">
    <name type="scientific">Pseudomonas putida</name>
    <name type="common">Arthrobacter siderocapsulatus</name>
    <dbReference type="NCBI Taxonomy" id="303"/>
    <lineage>
        <taxon>Bacteria</taxon>
        <taxon>Pseudomonadati</taxon>
        <taxon>Pseudomonadota</taxon>
        <taxon>Gammaproteobacteria</taxon>
        <taxon>Pseudomonadales</taxon>
        <taxon>Pseudomonadaceae</taxon>
        <taxon>Pseudomonas</taxon>
    </lineage>
</organism>
<evidence type="ECO:0000256" key="3">
    <source>
        <dbReference type="ARBA" id="ARBA00022729"/>
    </source>
</evidence>